<dbReference type="Gene3D" id="1.10.3210.10">
    <property type="entry name" value="Hypothetical protein af1432"/>
    <property type="match status" value="1"/>
</dbReference>
<dbReference type="SMART" id="SM00471">
    <property type="entry name" value="HDc"/>
    <property type="match status" value="1"/>
</dbReference>
<protein>
    <recommendedName>
        <fullName evidence="1">HD-GYP domain-containing protein</fullName>
    </recommendedName>
</protein>
<evidence type="ECO:0000313" key="3">
    <source>
        <dbReference type="Proteomes" id="UP000216475"/>
    </source>
</evidence>
<gene>
    <name evidence="2" type="ORF">CHI12_14960</name>
</gene>
<dbReference type="PANTHER" id="PTHR43155">
    <property type="entry name" value="CYCLIC DI-GMP PHOSPHODIESTERASE PA4108-RELATED"/>
    <property type="match status" value="1"/>
</dbReference>
<evidence type="ECO:0000313" key="2">
    <source>
        <dbReference type="EMBL" id="PAE06695.1"/>
    </source>
</evidence>
<comment type="caution">
    <text evidence="2">The sequence shown here is derived from an EMBL/GenBank/DDBJ whole genome shotgun (WGS) entry which is preliminary data.</text>
</comment>
<dbReference type="Proteomes" id="UP000216475">
    <property type="component" value="Unassembled WGS sequence"/>
</dbReference>
<reference evidence="2 3" key="1">
    <citation type="submission" date="2017-07" db="EMBL/GenBank/DDBJ databases">
        <title>Isolation and whole genome analysis of endospore-forming bacteria from heroin.</title>
        <authorList>
            <person name="Kalinowski J."/>
            <person name="Ahrens B."/>
            <person name="Al-Dilaimi A."/>
            <person name="Winkler A."/>
            <person name="Wibberg D."/>
            <person name="Schleenbecker U."/>
            <person name="Ruckert C."/>
            <person name="Wolfel R."/>
            <person name="Grass G."/>
        </authorList>
    </citation>
    <scope>NUCLEOTIDE SEQUENCE [LARGE SCALE GENOMIC DNA]</scope>
    <source>
        <strain evidence="2 3">7509</strain>
    </source>
</reference>
<evidence type="ECO:0000259" key="1">
    <source>
        <dbReference type="PROSITE" id="PS51832"/>
    </source>
</evidence>
<dbReference type="SUPFAM" id="SSF109604">
    <property type="entry name" value="HD-domain/PDEase-like"/>
    <property type="match status" value="1"/>
</dbReference>
<dbReference type="AlphaFoldDB" id="A0A268H9Y6"/>
<dbReference type="CDD" id="cd00077">
    <property type="entry name" value="HDc"/>
    <property type="match status" value="1"/>
</dbReference>
<sequence length="342" mass="39816">MKLILKRKRIQDILLGDYLGSDIVLADKTKLNKGTVVTAALLEQLKHNRVPSVVVETEEEETADLFSKTDRLQQMIQQLLEKETDHQATYKRSMEKHFYTNLSYIAFEYRYGKLLYEEESIRFLKDLYIKSLKTMGRSSLWHMLEQRDPYAFIHSLDVFVIGTMLAYHMNVVQLDLCATGYLFHDIGKLEIPREILDKTSTLTKEEYEIVQTHTVKGETLLHQTGEPLLGRYARSHHERLNRKGYPDGAYLPELGMDLQILAVVDTFSALTLSRTYREVLPATEAIQLMLEMSEAYPKKIVKKLAQLMHIFPNDKKTLQLDDVMLDKYTNESYMEIGWKQKP</sequence>
<organism evidence="2 3">
    <name type="scientific">Terribacillus saccharophilus</name>
    <dbReference type="NCBI Taxonomy" id="361277"/>
    <lineage>
        <taxon>Bacteria</taxon>
        <taxon>Bacillati</taxon>
        <taxon>Bacillota</taxon>
        <taxon>Bacilli</taxon>
        <taxon>Bacillales</taxon>
        <taxon>Bacillaceae</taxon>
        <taxon>Terribacillus</taxon>
    </lineage>
</organism>
<accession>A0A268H9Y6</accession>
<dbReference type="PROSITE" id="PS51832">
    <property type="entry name" value="HD_GYP"/>
    <property type="match status" value="1"/>
</dbReference>
<name>A0A268H9Y6_9BACI</name>
<dbReference type="Pfam" id="PF13487">
    <property type="entry name" value="HD_5"/>
    <property type="match status" value="1"/>
</dbReference>
<dbReference type="PANTHER" id="PTHR43155:SF2">
    <property type="entry name" value="CYCLIC DI-GMP PHOSPHODIESTERASE PA4108"/>
    <property type="match status" value="1"/>
</dbReference>
<proteinExistence type="predicted"/>
<dbReference type="EMBL" id="NPBH01000069">
    <property type="protein sequence ID" value="PAE06695.1"/>
    <property type="molecule type" value="Genomic_DNA"/>
</dbReference>
<dbReference type="InterPro" id="IPR037522">
    <property type="entry name" value="HD_GYP_dom"/>
</dbReference>
<dbReference type="InterPro" id="IPR003607">
    <property type="entry name" value="HD/PDEase_dom"/>
</dbReference>
<feature type="domain" description="HD-GYP" evidence="1">
    <location>
        <begin position="129"/>
        <end position="320"/>
    </location>
</feature>